<proteinExistence type="predicted"/>
<dbReference type="AlphaFoldDB" id="A0A4Z2C987"/>
<gene>
    <name evidence="1" type="ORF">fugu_012043</name>
</gene>
<evidence type="ECO:0000313" key="2">
    <source>
        <dbReference type="Proteomes" id="UP000516260"/>
    </source>
</evidence>
<name>A0A4Z2C987_9TELE</name>
<evidence type="ECO:0000313" key="1">
    <source>
        <dbReference type="EMBL" id="TNN00797.1"/>
    </source>
</evidence>
<dbReference type="PANTHER" id="PTHR45749:SF28">
    <property type="entry name" value="ZINC FINGER MYM-TYPE PROTEIN 1-LIKE-RELATED"/>
    <property type="match status" value="1"/>
</dbReference>
<dbReference type="EMBL" id="SWLE01000004">
    <property type="protein sequence ID" value="TNN00797.1"/>
    <property type="molecule type" value="Genomic_DNA"/>
</dbReference>
<keyword evidence="2" id="KW-1185">Reference proteome</keyword>
<sequence length="246" mass="27950">MVDETTDASNAAQLALVLRCVTDTGVKERFVRFEDVTSGKRADDIAGLIIRFLVENECLGKVVAQCFDGAAVMSSGLNGVQAKVKERPPLALFIHCYAHRLNLVLTQGASKLKECKIFFAHLNGLSAIFSRSPRRTQLLDKICQRRLPRVAPTQWQYTSRVVNTVFEKRDAMKELFHHILEHHYEYDEDSVRRADGFKARLDDFEFCFLLNTFNGIFEYSDVLFSILQDKKLDVQFCLARMGGSGM</sequence>
<reference evidence="1 2" key="1">
    <citation type="submission" date="2019-04" db="EMBL/GenBank/DDBJ databases">
        <title>The sequence and de novo assembly of Takifugu bimaculatus genome using PacBio and Hi-C technologies.</title>
        <authorList>
            <person name="Xu P."/>
            <person name="Liu B."/>
            <person name="Zhou Z."/>
        </authorList>
    </citation>
    <scope>NUCLEOTIDE SEQUENCE [LARGE SCALE GENOMIC DNA]</scope>
    <source>
        <strain evidence="1">TB-2018</strain>
        <tissue evidence="1">Muscle</tissue>
    </source>
</reference>
<comment type="caution">
    <text evidence="1">The sequence shown here is derived from an EMBL/GenBank/DDBJ whole genome shotgun (WGS) entry which is preliminary data.</text>
</comment>
<accession>A0A4Z2C987</accession>
<dbReference type="SUPFAM" id="SSF53098">
    <property type="entry name" value="Ribonuclease H-like"/>
    <property type="match status" value="1"/>
</dbReference>
<dbReference type="PANTHER" id="PTHR45749">
    <property type="match status" value="1"/>
</dbReference>
<dbReference type="InterPro" id="IPR012337">
    <property type="entry name" value="RNaseH-like_sf"/>
</dbReference>
<protein>
    <submittedName>
        <fullName evidence="1">Uncharacterized protein</fullName>
    </submittedName>
</protein>
<dbReference type="Proteomes" id="UP000516260">
    <property type="component" value="Chromosome 12"/>
</dbReference>
<organism evidence="1 2">
    <name type="scientific">Takifugu bimaculatus</name>
    <dbReference type="NCBI Taxonomy" id="433685"/>
    <lineage>
        <taxon>Eukaryota</taxon>
        <taxon>Metazoa</taxon>
        <taxon>Chordata</taxon>
        <taxon>Craniata</taxon>
        <taxon>Vertebrata</taxon>
        <taxon>Euteleostomi</taxon>
        <taxon>Actinopterygii</taxon>
        <taxon>Neopterygii</taxon>
        <taxon>Teleostei</taxon>
        <taxon>Neoteleostei</taxon>
        <taxon>Acanthomorphata</taxon>
        <taxon>Eupercaria</taxon>
        <taxon>Tetraodontiformes</taxon>
        <taxon>Tetradontoidea</taxon>
        <taxon>Tetraodontidae</taxon>
        <taxon>Takifugu</taxon>
    </lineage>
</organism>